<evidence type="ECO:0000259" key="2">
    <source>
        <dbReference type="PROSITE" id="PS50097"/>
    </source>
</evidence>
<dbReference type="CDD" id="cd18286">
    <property type="entry name" value="BTB2_POZ_BTBD8"/>
    <property type="match status" value="1"/>
</dbReference>
<dbReference type="CDD" id="cd18490">
    <property type="entry name" value="BACK_BTBD8"/>
    <property type="match status" value="1"/>
</dbReference>
<feature type="compositionally biased region" description="Low complexity" evidence="1">
    <location>
        <begin position="784"/>
        <end position="798"/>
    </location>
</feature>
<dbReference type="PANTHER" id="PTHR22427:SF7">
    <property type="entry name" value="GH15728P"/>
    <property type="match status" value="1"/>
</dbReference>
<feature type="compositionally biased region" description="Polar residues" evidence="1">
    <location>
        <begin position="314"/>
        <end position="328"/>
    </location>
</feature>
<feature type="region of interest" description="Disordered" evidence="1">
    <location>
        <begin position="687"/>
        <end position="714"/>
    </location>
</feature>
<protein>
    <recommendedName>
        <fullName evidence="2">BTB domain-containing protein</fullName>
    </recommendedName>
</protein>
<reference evidence="3 4" key="1">
    <citation type="journal article" date="2024" name="Insects">
        <title>An Improved Chromosome-Level Genome Assembly of the Firefly Pyrocoelia pectoralis.</title>
        <authorList>
            <person name="Fu X."/>
            <person name="Meyer-Rochow V.B."/>
            <person name="Ballantyne L."/>
            <person name="Zhu X."/>
        </authorList>
    </citation>
    <scope>NUCLEOTIDE SEQUENCE [LARGE SCALE GENOMIC DNA]</scope>
    <source>
        <strain evidence="3">XCY_ONT2</strain>
    </source>
</reference>
<dbReference type="Pfam" id="PF26017">
    <property type="entry name" value="BACK_BTBD8"/>
    <property type="match status" value="1"/>
</dbReference>
<feature type="compositionally biased region" description="Polar residues" evidence="1">
    <location>
        <begin position="816"/>
        <end position="832"/>
    </location>
</feature>
<comment type="caution">
    <text evidence="3">The sequence shown here is derived from an EMBL/GenBank/DDBJ whole genome shotgun (WGS) entry which is preliminary data.</text>
</comment>
<feature type="compositionally biased region" description="Basic and acidic residues" evidence="1">
    <location>
        <begin position="837"/>
        <end position="849"/>
    </location>
</feature>
<feature type="region of interest" description="Disordered" evidence="1">
    <location>
        <begin position="303"/>
        <end position="330"/>
    </location>
</feature>
<feature type="region of interest" description="Disordered" evidence="1">
    <location>
        <begin position="726"/>
        <end position="872"/>
    </location>
</feature>
<dbReference type="PROSITE" id="PS50097">
    <property type="entry name" value="BTB"/>
    <property type="match status" value="1"/>
</dbReference>
<gene>
    <name evidence="3" type="ORF">RI129_008681</name>
</gene>
<dbReference type="InterPro" id="IPR000210">
    <property type="entry name" value="BTB/POZ_dom"/>
</dbReference>
<dbReference type="Gene3D" id="3.30.710.10">
    <property type="entry name" value="Potassium Channel Kv1.1, Chain A"/>
    <property type="match status" value="1"/>
</dbReference>
<accession>A0AAN7VFN8</accession>
<dbReference type="AlphaFoldDB" id="A0AAN7VFN8"/>
<feature type="compositionally biased region" description="Basic and acidic residues" evidence="1">
    <location>
        <begin position="861"/>
        <end position="872"/>
    </location>
</feature>
<sequence length="872" mass="97742">MDSGLGSDDEKRSRTKAQKQLQNEQKQLFSGCFIDATSLSDEGDFEDRRNDERRQGALIFRSSIPQYSMLQMPSLDSGPASEELNRDIHEEKIDETETATPHNSIVQLDSEIVRKTPVGFYVDLGDVEVVESSPAAPAEKKNIFSMTIDFNVPKREMPSRLSTSLYNKKKGGIKTPLSLSSSRLSDRPSSSSSNNDEYPLNVDASVEISINPECKPSVGEEVLNEEDVKKEEFGIDVQKEIVDNNNEPADNTTRPTQQYVKLSDLEEQSPRMDLFFAPRMSRSIPEKSWVESPLATFRSASYRSSPQPFHLDSSETLETNSLTDSSTLPPKRSVQRLGTDLLRMFLEEIGPDVTVEVNGRKLRAHKCILSSRCQYFAAVLGGKPSEDVVAIQGYSYAAVHFAMCHIYSGAAHIPQSISVIELASLADMLGLEGLKEVVTHALKVRHCHNFHKPCTGCIAGVFEVLPLSVTYGLDDLYQASLKWISQYFIEVWPTRAFANLPRELRDKCYQQHVIYMVPETVLETIVNCDTLLAAMPTAKWAEHVAQLTLQLADHCQIYLRQHFAAVLNSSNFLRLNDQLNILVQLEETLLSAAELLKLDQACHSYINCSKHLQKSWTAYFQNFLQKLCTQVENCIVRQFDQASRSTVWMQLEPSLRRRIRDLSAATLRKLKVSNPIQQSKIRLDSSNFLSSSSDSSRNSSPAIKNANRIQPHSPSLRRSLLIAARTPYTPPSPSTCRRTSTLTNPTQSSAAKSTNKNIPNQKFVPSKPTPTKDNIPKRPSTVSTLTQKPQLKKTTVTKDISRKTPSPSIIPKRTVKSTNSQLTQREITSPKQGGSIEQKKKIINTDKTKRSPTVQRSGTFLKEEPTVLHKIN</sequence>
<name>A0AAN7VFN8_9COLE</name>
<organism evidence="3 4">
    <name type="scientific">Pyrocoelia pectoralis</name>
    <dbReference type="NCBI Taxonomy" id="417401"/>
    <lineage>
        <taxon>Eukaryota</taxon>
        <taxon>Metazoa</taxon>
        <taxon>Ecdysozoa</taxon>
        <taxon>Arthropoda</taxon>
        <taxon>Hexapoda</taxon>
        <taxon>Insecta</taxon>
        <taxon>Pterygota</taxon>
        <taxon>Neoptera</taxon>
        <taxon>Endopterygota</taxon>
        <taxon>Coleoptera</taxon>
        <taxon>Polyphaga</taxon>
        <taxon>Elateriformia</taxon>
        <taxon>Elateroidea</taxon>
        <taxon>Lampyridae</taxon>
        <taxon>Lampyrinae</taxon>
        <taxon>Pyrocoelia</taxon>
    </lineage>
</organism>
<keyword evidence="4" id="KW-1185">Reference proteome</keyword>
<feature type="domain" description="BTB" evidence="2">
    <location>
        <begin position="351"/>
        <end position="415"/>
    </location>
</feature>
<feature type="region of interest" description="Disordered" evidence="1">
    <location>
        <begin position="157"/>
        <end position="199"/>
    </location>
</feature>
<dbReference type="Pfam" id="PF00651">
    <property type="entry name" value="BTB"/>
    <property type="match status" value="1"/>
</dbReference>
<proteinExistence type="predicted"/>
<feature type="region of interest" description="Disordered" evidence="1">
    <location>
        <begin position="1"/>
        <end position="24"/>
    </location>
</feature>
<feature type="compositionally biased region" description="Polar residues" evidence="1">
    <location>
        <begin position="734"/>
        <end position="760"/>
    </location>
</feature>
<dbReference type="SMART" id="SM00225">
    <property type="entry name" value="BTB"/>
    <property type="match status" value="1"/>
</dbReference>
<dbReference type="InterPro" id="IPR043225">
    <property type="entry name" value="BACK_BTBD8"/>
</dbReference>
<dbReference type="SUPFAM" id="SSF54695">
    <property type="entry name" value="POZ domain"/>
    <property type="match status" value="1"/>
</dbReference>
<feature type="compositionally biased region" description="Low complexity" evidence="1">
    <location>
        <begin position="176"/>
        <end position="196"/>
    </location>
</feature>
<feature type="compositionally biased region" description="Low complexity" evidence="1">
    <location>
        <begin position="687"/>
        <end position="700"/>
    </location>
</feature>
<dbReference type="Proteomes" id="UP001329430">
    <property type="component" value="Chromosome 6"/>
</dbReference>
<dbReference type="InterPro" id="IPR011333">
    <property type="entry name" value="SKP1/BTB/POZ_sf"/>
</dbReference>
<evidence type="ECO:0000256" key="1">
    <source>
        <dbReference type="SAM" id="MobiDB-lite"/>
    </source>
</evidence>
<evidence type="ECO:0000313" key="3">
    <source>
        <dbReference type="EMBL" id="KAK5642514.1"/>
    </source>
</evidence>
<dbReference type="EMBL" id="JAVRBK010000006">
    <property type="protein sequence ID" value="KAK5642514.1"/>
    <property type="molecule type" value="Genomic_DNA"/>
</dbReference>
<evidence type="ECO:0000313" key="4">
    <source>
        <dbReference type="Proteomes" id="UP001329430"/>
    </source>
</evidence>
<dbReference type="PANTHER" id="PTHR22427">
    <property type="entry name" value="GH15728P"/>
    <property type="match status" value="1"/>
</dbReference>